<keyword evidence="4" id="KW-0677">Repeat</keyword>
<dbReference type="HOGENOM" id="CLU_000604_27_6_1"/>
<feature type="transmembrane region" description="Helical" evidence="11">
    <location>
        <begin position="1423"/>
        <end position="1440"/>
    </location>
</feature>
<feature type="domain" description="ABC transporter" evidence="12">
    <location>
        <begin position="861"/>
        <end position="1112"/>
    </location>
</feature>
<keyword evidence="5" id="KW-0547">Nucleotide-binding</keyword>
<feature type="compositionally biased region" description="Basic and acidic residues" evidence="10">
    <location>
        <begin position="600"/>
        <end position="614"/>
    </location>
</feature>
<evidence type="ECO:0000256" key="5">
    <source>
        <dbReference type="ARBA" id="ARBA00022741"/>
    </source>
</evidence>
<dbReference type="PROSITE" id="PS50893">
    <property type="entry name" value="ABC_TRANSPORTER_2"/>
    <property type="match status" value="2"/>
</dbReference>
<dbReference type="InterPro" id="IPR036640">
    <property type="entry name" value="ABC1_TM_sf"/>
</dbReference>
<feature type="region of interest" description="Disordered" evidence="10">
    <location>
        <begin position="537"/>
        <end position="614"/>
    </location>
</feature>
<dbReference type="GO" id="GO:0140359">
    <property type="term" value="F:ABC-type transporter activity"/>
    <property type="evidence" value="ECO:0007669"/>
    <property type="project" value="InterPro"/>
</dbReference>
<keyword evidence="8 11" id="KW-0472">Membrane</keyword>
<keyword evidence="2" id="KW-0813">Transport</keyword>
<dbReference type="PROSITE" id="PS50929">
    <property type="entry name" value="ABC_TM1F"/>
    <property type="match status" value="2"/>
</dbReference>
<dbReference type="InterPro" id="IPR011527">
    <property type="entry name" value="ABC1_TM_dom"/>
</dbReference>
<feature type="transmembrane region" description="Helical" evidence="11">
    <location>
        <begin position="1235"/>
        <end position="1257"/>
    </location>
</feature>
<organism evidence="14 15">
    <name type="scientific">Serendipita vermifera MAFF 305830</name>
    <dbReference type="NCBI Taxonomy" id="933852"/>
    <lineage>
        <taxon>Eukaryota</taxon>
        <taxon>Fungi</taxon>
        <taxon>Dikarya</taxon>
        <taxon>Basidiomycota</taxon>
        <taxon>Agaricomycotina</taxon>
        <taxon>Agaricomycetes</taxon>
        <taxon>Sebacinales</taxon>
        <taxon>Serendipitaceae</taxon>
        <taxon>Serendipita</taxon>
    </lineage>
</organism>
<feature type="transmembrane region" description="Helical" evidence="11">
    <location>
        <begin position="1314"/>
        <end position="1347"/>
    </location>
</feature>
<evidence type="ECO:0000256" key="2">
    <source>
        <dbReference type="ARBA" id="ARBA00022448"/>
    </source>
</evidence>
<dbReference type="FunFam" id="3.40.50.300:FF:000825">
    <property type="entry name" value="ABC bile acid transporter"/>
    <property type="match status" value="1"/>
</dbReference>
<accession>A0A0C3B5H0</accession>
<dbReference type="STRING" id="933852.A0A0C3B5H0"/>
<evidence type="ECO:0000256" key="8">
    <source>
        <dbReference type="ARBA" id="ARBA00023136"/>
    </source>
</evidence>
<dbReference type="CDD" id="cd03244">
    <property type="entry name" value="ABCC_MRP_domain2"/>
    <property type="match status" value="1"/>
</dbReference>
<feature type="transmembrane region" description="Helical" evidence="11">
    <location>
        <begin position="6"/>
        <end position="25"/>
    </location>
</feature>
<dbReference type="SUPFAM" id="SSF90123">
    <property type="entry name" value="ABC transporter transmembrane region"/>
    <property type="match status" value="2"/>
</dbReference>
<dbReference type="SMART" id="SM00382">
    <property type="entry name" value="AAA"/>
    <property type="match status" value="2"/>
</dbReference>
<dbReference type="PROSITE" id="PS00211">
    <property type="entry name" value="ABC_TRANSPORTER_1"/>
    <property type="match status" value="2"/>
</dbReference>
<dbReference type="Pfam" id="PF00664">
    <property type="entry name" value="ABC_membrane"/>
    <property type="match status" value="2"/>
</dbReference>
<comment type="subcellular location">
    <subcellularLocation>
        <location evidence="1">Membrane</location>
        <topology evidence="1">Multi-pass membrane protein</topology>
    </subcellularLocation>
</comment>
<reference evidence="15" key="2">
    <citation type="submission" date="2015-01" db="EMBL/GenBank/DDBJ databases">
        <title>Evolutionary Origins and Diversification of the Mycorrhizal Mutualists.</title>
        <authorList>
            <consortium name="DOE Joint Genome Institute"/>
            <consortium name="Mycorrhizal Genomics Consortium"/>
            <person name="Kohler A."/>
            <person name="Kuo A."/>
            <person name="Nagy L.G."/>
            <person name="Floudas D."/>
            <person name="Copeland A."/>
            <person name="Barry K.W."/>
            <person name="Cichocki N."/>
            <person name="Veneault-Fourrey C."/>
            <person name="LaButti K."/>
            <person name="Lindquist E.A."/>
            <person name="Lipzen A."/>
            <person name="Lundell T."/>
            <person name="Morin E."/>
            <person name="Murat C."/>
            <person name="Riley R."/>
            <person name="Ohm R."/>
            <person name="Sun H."/>
            <person name="Tunlid A."/>
            <person name="Henrissat B."/>
            <person name="Grigoriev I.V."/>
            <person name="Hibbett D.S."/>
            <person name="Martin F."/>
        </authorList>
    </citation>
    <scope>NUCLEOTIDE SEQUENCE [LARGE SCALE GENOMIC DNA]</scope>
    <source>
        <strain evidence="15">MAFF 305830</strain>
    </source>
</reference>
<feature type="domain" description="ABC transmembrane type-1" evidence="13">
    <location>
        <begin position="1196"/>
        <end position="1475"/>
    </location>
</feature>
<evidence type="ECO:0000256" key="11">
    <source>
        <dbReference type="SAM" id="Phobius"/>
    </source>
</evidence>
<evidence type="ECO:0000256" key="7">
    <source>
        <dbReference type="ARBA" id="ARBA00022989"/>
    </source>
</evidence>
<evidence type="ECO:0000313" key="14">
    <source>
        <dbReference type="EMBL" id="KIM26711.1"/>
    </source>
</evidence>
<sequence>MLPFLLHFSFGLVGASIFSAALVVAPHVRHRNRERLPTSRSDDRGYIGEQEDQQELLAGVRDPFDVVKAEDISDGEPVNERGFWRRINLSKIALLAVLSMLVINHSVSLGYTLITHPSSPIFSILPSILHLVLAIYLVGLTALSLGASTVDEHWPTIVHIASLATFSTLLQCISILVPNDGSVQISQTNYTSAPLRQQLYRRDEQDQEEELYLFWYASLVLSAIATAISSAMPLGPDLYFPPERVFTLKLLETAAKARGEAEADGHPTGKPSKQEANVTGVVGASCAGVLFFDYTTKVVMLGYTATSLETADLPILPADLRAPDIFAKMRRLIYSEKGTKRHHRDTTSGWAAYSFSVGIPFANFFVRIFPALETRFPSITESKTIHPFSPILFFKDPPPWIKLLSQMGRANRNVLFAEAALAFSSALTFYTPAYFLKRLIVWLENDPNRAGRAPSGIMSWLAMPGTDPRVPLLEQESRGWAWVYCAGIFGTTGIMYLLTGQLWSVSTTVVQLRFKTQLNTTLFAKTLVRKNIASTAVDKKDKKEEGGEDAKKKQADGANGAVRSDEDTVNGTAAGSHSAVGTEPTVGTTTAVNTEGTPEAGDKEKEKSSEEEFSSKAQVMTLMTTDVDRVADLAWHLFTLVDCPIEIVIGGYFLWTLLGVSAFYGLAASLLFLPINHWASKIVVKAQDDLMSARDERVALMNEVLGGIRMLKFMAWERMFEKRIMKVRDRELSYQWRNYVIETLFNSTWQLSPILVTVVAFWHFAVVRQLPLTPSVAFTSLTVFTELRYALSVLPELFINMLQSMVSLRRISKYLGTQEVSSVQPIHEQDTTIALNSATISWPQERIGSAFTTGSTTPAILATSNVTSVGGSTTGTPRRKFVLIDLTLDFPRGELSLICGKLGSGKTLLLLALLGEADTLAGQVICPRSPPDSIAALMEISSEEDWVLPGMCAYVPQVAWLQNASIKENILFNLPFDEKRYQATLEACALIPDLAILEDGDDSEIGERGVNLSGGQKARVSLARAVYSRASTLLLDDVLSAVDAHTAQHLYDKCLCGPLLRGRTVILVSHHIQLCAPQAKYVVALERGKLLYQGSSSEFLRSPILETLIQSKHVNLDAGAEDVVETIEDVAEGIEKTEAEPAEQAVVATEAAGGAPQKPKAPKKLIEDEARVVGRIGKDVWKAYMTSAGGAVYWSILTLALIFASLGPVAENGWIKVWSGAVNRGDSSRSPLSYIIIYALIAAAGLIVFTLQFFALYRGSVHASDVLHKKLLKSVLFAPIRFHDTTNRGRLLNRFGKDFEGIDSSLSDNFGRSLINLCALVTTISTVTFVGGWRFFIAFLILALFYFEVARVYGQTARDMRRLDSVSRSPLYSIYGEAITGVAIVRAFGASSKFMRDMLRCVDTNSSPFYWLWSVNRWISVRFNMLSTAIIGVTAVVVVQNTSIDASYAGLAMTFIIGITGEILFLVRRFVSLEQSMVAVERVKEFSEIAQEPPEFIEPRPPASWPSSGSIEVDHLSIRYAPDLPNVLHDLNFQVASGQKVGVLGRTGGGKSTLALSFFRFVEAFEGKIYIDGLDISKVGLTDLRSRLTIIPQDPTILSGTLRSTLDIFEEYEDAEIYEALRRVHLIPSNDEIDVTTAEDVNVNVFRNLDSPVSEGGENFSAGEKQLICMARAILKRTKILFMDEATASVDYATDELIGKTIRHEFEESTILTIAHRIRTIIDYDMVMVLDKGRIVEFNKPSTLLADRKSQFYSLCKATGPEEFSVLMKLSNASKSS</sequence>
<gene>
    <name evidence="14" type="ORF">M408DRAFT_330465</name>
</gene>
<feature type="transmembrane region" description="Helical" evidence="11">
    <location>
        <begin position="479"/>
        <end position="498"/>
    </location>
</feature>
<feature type="domain" description="ABC transmembrane type-1" evidence="13">
    <location>
        <begin position="618"/>
        <end position="803"/>
    </location>
</feature>
<evidence type="ECO:0000256" key="10">
    <source>
        <dbReference type="SAM" id="MobiDB-lite"/>
    </source>
</evidence>
<dbReference type="FunFam" id="3.40.50.300:FF:001354">
    <property type="entry name" value="ATP-binding cassette (ABC) transporter, putative"/>
    <property type="match status" value="1"/>
</dbReference>
<evidence type="ECO:0000256" key="3">
    <source>
        <dbReference type="ARBA" id="ARBA00022692"/>
    </source>
</evidence>
<dbReference type="EMBL" id="KN824304">
    <property type="protein sequence ID" value="KIM26711.1"/>
    <property type="molecule type" value="Genomic_DNA"/>
</dbReference>
<dbReference type="Pfam" id="PF00005">
    <property type="entry name" value="ABC_tran"/>
    <property type="match status" value="2"/>
</dbReference>
<dbReference type="PANTHER" id="PTHR24223">
    <property type="entry name" value="ATP-BINDING CASSETTE SUB-FAMILY C"/>
    <property type="match status" value="1"/>
</dbReference>
<keyword evidence="3 11" id="KW-0812">Transmembrane</keyword>
<dbReference type="Gene3D" id="3.40.50.300">
    <property type="entry name" value="P-loop containing nucleotide triphosphate hydrolases"/>
    <property type="match status" value="2"/>
</dbReference>
<dbReference type="GO" id="GO:0016887">
    <property type="term" value="F:ATP hydrolysis activity"/>
    <property type="evidence" value="ECO:0007669"/>
    <property type="project" value="InterPro"/>
</dbReference>
<dbReference type="SUPFAM" id="SSF52540">
    <property type="entry name" value="P-loop containing nucleoside triphosphate hydrolases"/>
    <property type="match status" value="2"/>
</dbReference>
<dbReference type="InterPro" id="IPR050173">
    <property type="entry name" value="ABC_transporter_C-like"/>
</dbReference>
<name>A0A0C3B5H0_SERVB</name>
<dbReference type="Gene3D" id="1.20.1560.10">
    <property type="entry name" value="ABC transporter type 1, transmembrane domain"/>
    <property type="match status" value="2"/>
</dbReference>
<protein>
    <submittedName>
        <fullName evidence="14">Uncharacterized protein</fullName>
    </submittedName>
</protein>
<evidence type="ECO:0000313" key="15">
    <source>
        <dbReference type="Proteomes" id="UP000054097"/>
    </source>
</evidence>
<feature type="transmembrane region" description="Helical" evidence="11">
    <location>
        <begin position="350"/>
        <end position="369"/>
    </location>
</feature>
<dbReference type="InterPro" id="IPR017871">
    <property type="entry name" value="ABC_transporter-like_CS"/>
</dbReference>
<reference evidence="14 15" key="1">
    <citation type="submission" date="2014-04" db="EMBL/GenBank/DDBJ databases">
        <authorList>
            <consortium name="DOE Joint Genome Institute"/>
            <person name="Kuo A."/>
            <person name="Zuccaro A."/>
            <person name="Kohler A."/>
            <person name="Nagy L.G."/>
            <person name="Floudas D."/>
            <person name="Copeland A."/>
            <person name="Barry K.W."/>
            <person name="Cichocki N."/>
            <person name="Veneault-Fourrey C."/>
            <person name="LaButti K."/>
            <person name="Lindquist E.A."/>
            <person name="Lipzen A."/>
            <person name="Lundell T."/>
            <person name="Morin E."/>
            <person name="Murat C."/>
            <person name="Sun H."/>
            <person name="Tunlid A."/>
            <person name="Henrissat B."/>
            <person name="Grigoriev I.V."/>
            <person name="Hibbett D.S."/>
            <person name="Martin F."/>
            <person name="Nordberg H.P."/>
            <person name="Cantor M.N."/>
            <person name="Hua S.X."/>
        </authorList>
    </citation>
    <scope>NUCLEOTIDE SEQUENCE [LARGE SCALE GENOMIC DNA]</scope>
    <source>
        <strain evidence="14 15">MAFF 305830</strain>
    </source>
</reference>
<dbReference type="GO" id="GO:0000329">
    <property type="term" value="C:fungal-type vacuole membrane"/>
    <property type="evidence" value="ECO:0007669"/>
    <property type="project" value="TreeGrafter"/>
</dbReference>
<evidence type="ECO:0000256" key="1">
    <source>
        <dbReference type="ARBA" id="ARBA00004141"/>
    </source>
</evidence>
<feature type="transmembrane region" description="Helical" evidence="11">
    <location>
        <begin position="652"/>
        <end position="673"/>
    </location>
</feature>
<feature type="compositionally biased region" description="Polar residues" evidence="10">
    <location>
        <begin position="585"/>
        <end position="596"/>
    </location>
</feature>
<keyword evidence="9" id="KW-0325">Glycoprotein</keyword>
<dbReference type="FunFam" id="1.20.1560.10:FF:000013">
    <property type="entry name" value="ABC transporter C family member 2"/>
    <property type="match status" value="1"/>
</dbReference>
<dbReference type="InterPro" id="IPR003439">
    <property type="entry name" value="ABC_transporter-like_ATP-bd"/>
</dbReference>
<dbReference type="Proteomes" id="UP000054097">
    <property type="component" value="Unassembled WGS sequence"/>
</dbReference>
<evidence type="ECO:0000256" key="9">
    <source>
        <dbReference type="ARBA" id="ARBA00023180"/>
    </source>
</evidence>
<proteinExistence type="predicted"/>
<dbReference type="CDD" id="cd18596">
    <property type="entry name" value="ABC_6TM_VMR1_D1_like"/>
    <property type="match status" value="1"/>
</dbReference>
<dbReference type="CDD" id="cd18580">
    <property type="entry name" value="ABC_6TM_ABCC_D2"/>
    <property type="match status" value="1"/>
</dbReference>
<feature type="transmembrane region" description="Helical" evidence="11">
    <location>
        <begin position="120"/>
        <end position="145"/>
    </location>
</feature>
<evidence type="ECO:0000259" key="13">
    <source>
        <dbReference type="PROSITE" id="PS50929"/>
    </source>
</evidence>
<feature type="transmembrane region" description="Helical" evidence="11">
    <location>
        <begin position="1370"/>
        <end position="1389"/>
    </location>
</feature>
<keyword evidence="7 11" id="KW-1133">Transmembrane helix</keyword>
<dbReference type="InterPro" id="IPR027417">
    <property type="entry name" value="P-loop_NTPase"/>
</dbReference>
<evidence type="ECO:0000259" key="12">
    <source>
        <dbReference type="PROSITE" id="PS50893"/>
    </source>
</evidence>
<dbReference type="PANTHER" id="PTHR24223:SF353">
    <property type="entry name" value="ABC TRANSPORTER ATP-BINDING PROTEIN_PERMEASE VMR1-RELATED"/>
    <property type="match status" value="1"/>
</dbReference>
<dbReference type="InterPro" id="IPR044726">
    <property type="entry name" value="ABCC_6TM_D2"/>
</dbReference>
<evidence type="ECO:0000256" key="4">
    <source>
        <dbReference type="ARBA" id="ARBA00022737"/>
    </source>
</evidence>
<feature type="compositionally biased region" description="Basic and acidic residues" evidence="10">
    <location>
        <begin position="537"/>
        <end position="555"/>
    </location>
</feature>
<keyword evidence="6" id="KW-0067">ATP-binding</keyword>
<feature type="domain" description="ABC transporter" evidence="12">
    <location>
        <begin position="1511"/>
        <end position="1757"/>
    </location>
</feature>
<dbReference type="GO" id="GO:0005524">
    <property type="term" value="F:ATP binding"/>
    <property type="evidence" value="ECO:0007669"/>
    <property type="project" value="UniProtKB-KW"/>
</dbReference>
<dbReference type="CDD" id="cd03250">
    <property type="entry name" value="ABCC_MRP_domain1"/>
    <property type="match status" value="1"/>
</dbReference>
<evidence type="ECO:0000256" key="6">
    <source>
        <dbReference type="ARBA" id="ARBA00022840"/>
    </source>
</evidence>
<feature type="transmembrane region" description="Helical" evidence="11">
    <location>
        <begin position="92"/>
        <end position="114"/>
    </location>
</feature>
<dbReference type="OrthoDB" id="6500128at2759"/>
<feature type="transmembrane region" description="Helical" evidence="11">
    <location>
        <begin position="414"/>
        <end position="436"/>
    </location>
</feature>
<dbReference type="InterPro" id="IPR003593">
    <property type="entry name" value="AAA+_ATPase"/>
</dbReference>
<keyword evidence="15" id="KW-1185">Reference proteome</keyword>
<feature type="transmembrane region" description="Helical" evidence="11">
    <location>
        <begin position="1446"/>
        <end position="1467"/>
    </location>
</feature>
<feature type="transmembrane region" description="Helical" evidence="11">
    <location>
        <begin position="1191"/>
        <end position="1215"/>
    </location>
</feature>
<feature type="transmembrane region" description="Helical" evidence="11">
    <location>
        <begin position="213"/>
        <end position="234"/>
    </location>
</feature>